<dbReference type="SUPFAM" id="SSF54285">
    <property type="entry name" value="MoaD/ThiS"/>
    <property type="match status" value="1"/>
</dbReference>
<dbReference type="NCBIfam" id="TIGR01683">
    <property type="entry name" value="thiS"/>
    <property type="match status" value="1"/>
</dbReference>
<gene>
    <name evidence="1" type="primary">thiS</name>
    <name evidence="1" type="ORF">CWI78_07410</name>
</gene>
<dbReference type="AlphaFoldDB" id="A0A432YYM3"/>
<proteinExistence type="predicted"/>
<dbReference type="InterPro" id="IPR010035">
    <property type="entry name" value="Thi_S"/>
</dbReference>
<dbReference type="PANTHER" id="PTHR34472">
    <property type="entry name" value="SULFUR CARRIER PROTEIN THIS"/>
    <property type="match status" value="1"/>
</dbReference>
<dbReference type="Pfam" id="PF02597">
    <property type="entry name" value="ThiS"/>
    <property type="match status" value="1"/>
</dbReference>
<comment type="caution">
    <text evidence="1">The sequence shown here is derived from an EMBL/GenBank/DDBJ whole genome shotgun (WGS) entry which is preliminary data.</text>
</comment>
<sequence length="66" mass="7332">MRIQVNDKHFEVTEKTNLSQLLSAQDIDTSAVALALNGQIIHREQWQQTELKDNDSITLVQAVAGG</sequence>
<dbReference type="PANTHER" id="PTHR34472:SF1">
    <property type="entry name" value="SULFUR CARRIER PROTEIN THIS"/>
    <property type="match status" value="1"/>
</dbReference>
<dbReference type="Gene3D" id="3.10.20.30">
    <property type="match status" value="1"/>
</dbReference>
<dbReference type="CDD" id="cd00565">
    <property type="entry name" value="Ubl_ThiS"/>
    <property type="match status" value="1"/>
</dbReference>
<dbReference type="InterPro" id="IPR016155">
    <property type="entry name" value="Mopterin_synth/thiamin_S_b"/>
</dbReference>
<dbReference type="EMBL" id="PIQC01000005">
    <property type="protein sequence ID" value="RUO68738.1"/>
    <property type="molecule type" value="Genomic_DNA"/>
</dbReference>
<dbReference type="Proteomes" id="UP000288058">
    <property type="component" value="Unassembled WGS sequence"/>
</dbReference>
<dbReference type="RefSeq" id="WP_126781760.1">
    <property type="nucleotide sequence ID" value="NZ_PIQC01000005.1"/>
</dbReference>
<evidence type="ECO:0000313" key="2">
    <source>
        <dbReference type="Proteomes" id="UP000288058"/>
    </source>
</evidence>
<organism evidence="1 2">
    <name type="scientific">Idiomarina ramblicola</name>
    <dbReference type="NCBI Taxonomy" id="263724"/>
    <lineage>
        <taxon>Bacteria</taxon>
        <taxon>Pseudomonadati</taxon>
        <taxon>Pseudomonadota</taxon>
        <taxon>Gammaproteobacteria</taxon>
        <taxon>Alteromonadales</taxon>
        <taxon>Idiomarinaceae</taxon>
        <taxon>Idiomarina</taxon>
    </lineage>
</organism>
<accession>A0A432YYM3</accession>
<dbReference type="InterPro" id="IPR003749">
    <property type="entry name" value="ThiS/MoaD-like"/>
</dbReference>
<dbReference type="OrthoDB" id="6388078at2"/>
<name>A0A432YYM3_9GAMM</name>
<evidence type="ECO:0000313" key="1">
    <source>
        <dbReference type="EMBL" id="RUO68738.1"/>
    </source>
</evidence>
<reference evidence="2" key="1">
    <citation type="journal article" date="2018" name="Front. Microbiol.">
        <title>Genome-Based Analysis Reveals the Taxonomy and Diversity of the Family Idiomarinaceae.</title>
        <authorList>
            <person name="Liu Y."/>
            <person name="Lai Q."/>
            <person name="Shao Z."/>
        </authorList>
    </citation>
    <scope>NUCLEOTIDE SEQUENCE [LARGE SCALE GENOMIC DNA]</scope>
    <source>
        <strain evidence="2">R22</strain>
    </source>
</reference>
<protein>
    <submittedName>
        <fullName evidence="1">Thiamine biosynthesis protein ThiS</fullName>
    </submittedName>
</protein>
<keyword evidence="2" id="KW-1185">Reference proteome</keyword>
<dbReference type="InterPro" id="IPR012675">
    <property type="entry name" value="Beta-grasp_dom_sf"/>
</dbReference>